<dbReference type="EMBL" id="LNIX01000023">
    <property type="protein sequence ID" value="OXA43000.1"/>
    <property type="molecule type" value="Genomic_DNA"/>
</dbReference>
<dbReference type="InterPro" id="IPR005515">
    <property type="entry name" value="VOMI"/>
</dbReference>
<gene>
    <name evidence="3" type="ORF">Fcan01_22172</name>
</gene>
<dbReference type="STRING" id="158441.A0A226DD00"/>
<dbReference type="Pfam" id="PF03762">
    <property type="entry name" value="VOMI"/>
    <property type="match status" value="1"/>
</dbReference>
<feature type="region of interest" description="Disordered" evidence="1">
    <location>
        <begin position="49"/>
        <end position="76"/>
    </location>
</feature>
<name>A0A226DD00_FOLCA</name>
<sequence length="247" mass="27307">MFSILRDILCNYYKSALTLRKMMSCILLLFVFTLHLQFSAGFHSHVGPPPVEPSSTSMGTNSAPDSGRQGGHKGEWIKSKRTTNWGDWGDAQFCPRGSFADGIFVKYEDLGTPDDTGINGIGLRCIFPDGRIVADNPTSSAGIWGDWIDCQCPKLKEFADGFKLCTLPPQGDGDDVSAYGFFMSCTTSGVHTCLYRSNWSQKFCSELIKCPKQYPRICGIQTQVEGTLFFGDDTSLNNVDFYCCEAK</sequence>
<dbReference type="PANTHER" id="PTHR18841:SF0">
    <property type="entry name" value="VITELLINE MEMBRANE OUTER LAYER 1 HOMOLOG A-RELATED"/>
    <property type="match status" value="1"/>
</dbReference>
<organism evidence="3 4">
    <name type="scientific">Folsomia candida</name>
    <name type="common">Springtail</name>
    <dbReference type="NCBI Taxonomy" id="158441"/>
    <lineage>
        <taxon>Eukaryota</taxon>
        <taxon>Metazoa</taxon>
        <taxon>Ecdysozoa</taxon>
        <taxon>Arthropoda</taxon>
        <taxon>Hexapoda</taxon>
        <taxon>Collembola</taxon>
        <taxon>Entomobryomorpha</taxon>
        <taxon>Isotomoidea</taxon>
        <taxon>Isotomidae</taxon>
        <taxon>Proisotominae</taxon>
        <taxon>Folsomia</taxon>
    </lineage>
</organism>
<dbReference type="OrthoDB" id="6329319at2759"/>
<dbReference type="PROSITE" id="PS50835">
    <property type="entry name" value="IG_LIKE"/>
    <property type="match status" value="1"/>
</dbReference>
<dbReference type="InterPro" id="IPR007110">
    <property type="entry name" value="Ig-like_dom"/>
</dbReference>
<dbReference type="AlphaFoldDB" id="A0A226DD00"/>
<comment type="caution">
    <text evidence="3">The sequence shown here is derived from an EMBL/GenBank/DDBJ whole genome shotgun (WGS) entry which is preliminary data.</text>
</comment>
<dbReference type="GO" id="GO:0005615">
    <property type="term" value="C:extracellular space"/>
    <property type="evidence" value="ECO:0007669"/>
    <property type="project" value="TreeGrafter"/>
</dbReference>
<keyword evidence="4" id="KW-1185">Reference proteome</keyword>
<feature type="compositionally biased region" description="Polar residues" evidence="1">
    <location>
        <begin position="53"/>
        <end position="64"/>
    </location>
</feature>
<feature type="domain" description="Ig-like" evidence="2">
    <location>
        <begin position="153"/>
        <end position="247"/>
    </location>
</feature>
<dbReference type="SUPFAM" id="SSF51092">
    <property type="entry name" value="Vitelline membrane outer protein-I (VMO-I)"/>
    <property type="match status" value="1"/>
</dbReference>
<evidence type="ECO:0000313" key="3">
    <source>
        <dbReference type="EMBL" id="OXA43000.1"/>
    </source>
</evidence>
<protein>
    <submittedName>
        <fullName evidence="3">Vitelline membrane outer layer protein 1</fullName>
    </submittedName>
</protein>
<dbReference type="Gene3D" id="2.100.10.20">
    <property type="entry name" value="Vitelline membrane outer layer protein I (VOMI)"/>
    <property type="match status" value="1"/>
</dbReference>
<evidence type="ECO:0000256" key="1">
    <source>
        <dbReference type="SAM" id="MobiDB-lite"/>
    </source>
</evidence>
<evidence type="ECO:0000313" key="4">
    <source>
        <dbReference type="Proteomes" id="UP000198287"/>
    </source>
</evidence>
<accession>A0A226DD00</accession>
<dbReference type="PANTHER" id="PTHR18841">
    <property type="entry name" value="VITELLINE MEMBRANE OUTER LAYER PROTEIN I-RELATED"/>
    <property type="match status" value="1"/>
</dbReference>
<dbReference type="InterPro" id="IPR036706">
    <property type="entry name" value="VOMI_sf"/>
</dbReference>
<evidence type="ECO:0000259" key="2">
    <source>
        <dbReference type="PROSITE" id="PS50835"/>
    </source>
</evidence>
<dbReference type="Proteomes" id="UP000198287">
    <property type="component" value="Unassembled WGS sequence"/>
</dbReference>
<proteinExistence type="predicted"/>
<reference evidence="3 4" key="1">
    <citation type="submission" date="2015-12" db="EMBL/GenBank/DDBJ databases">
        <title>The genome of Folsomia candida.</title>
        <authorList>
            <person name="Faddeeva A."/>
            <person name="Derks M.F."/>
            <person name="Anvar Y."/>
            <person name="Smit S."/>
            <person name="Van Straalen N."/>
            <person name="Roelofs D."/>
        </authorList>
    </citation>
    <scope>NUCLEOTIDE SEQUENCE [LARGE SCALE GENOMIC DNA]</scope>
    <source>
        <strain evidence="3 4">VU population</strain>
        <tissue evidence="3">Whole body</tissue>
    </source>
</reference>